<feature type="compositionally biased region" description="Low complexity" evidence="7">
    <location>
        <begin position="1014"/>
        <end position="1034"/>
    </location>
</feature>
<feature type="region of interest" description="Disordered" evidence="7">
    <location>
        <begin position="225"/>
        <end position="254"/>
    </location>
</feature>
<evidence type="ECO:0000256" key="1">
    <source>
        <dbReference type="ARBA" id="ARBA00004123"/>
    </source>
</evidence>
<dbReference type="InterPro" id="IPR001766">
    <property type="entry name" value="Fork_head_dom"/>
</dbReference>
<keyword evidence="3 6" id="KW-0238">DNA-binding</keyword>
<feature type="compositionally biased region" description="Basic residues" evidence="7">
    <location>
        <begin position="991"/>
        <end position="1000"/>
    </location>
</feature>
<feature type="compositionally biased region" description="Low complexity" evidence="7">
    <location>
        <begin position="610"/>
        <end position="646"/>
    </location>
</feature>
<dbReference type="InterPro" id="IPR036388">
    <property type="entry name" value="WH-like_DNA-bd_sf"/>
</dbReference>
<evidence type="ECO:0008006" key="12">
    <source>
        <dbReference type="Google" id="ProtNLM"/>
    </source>
</evidence>
<feature type="compositionally biased region" description="Low complexity" evidence="7">
    <location>
        <begin position="1427"/>
        <end position="1451"/>
    </location>
</feature>
<sequence>MSATTGASPPLSTEKLTPIPSIASSGGAVMLGSPPASAAALPSFLVEDSDFLPAWSKALSASPRLDPAAGPSGGPGTSSSASRTGLDAFGLDPKGDHGASQDTAMLDASHVPSPHDVGNGLSPVLGPTLMSASPHPLERRQDDDVGDLSGAYDGQHRSSFESSFNKFHRPPVSDAPTPHKSPVRRKSSHSDLSAPLSFANVATLPSLSPIVPPVGAISPIDGPATSAPAASALRSPNLHDPKLESQSSANFAHGLPSGLQRRATLGAAVDEQDKGKIQAYAKLEFPSFDIYIQKLSVTIGRRPAAPPSRSPASALPFDDAHAAGLSLEDYILSLTDAALVKREETLASIDPAAPVPSSTGVKGKEKAVDDDPFLEFVRSSPPPSTSIRAEAPLAVTSFPPLPPRPTSAVSAVPIAPAPPLTDVDLGPLRAVSRQHARLSFDYDVGAWVIEVLGRNGVVVEGKWRAKGQKAVLTKKTKIQIAERIFHFVLPTIDVVAVEADGAAEPSAKPIKGAVKDKSRLRAPGRGKGKGKGKGKSKAKKRAAGEGDASSSLSEVSDSDLELSPLKQPSLELSASPQKVVSAPSAPPTAPSNASADAAASVPAPAPPSRPASTPAPTRSSSAGKGQAAPPHHVAPVASSSSTPAAVKPRPPLPHKVPATRSSKKPKPAPTVASPVTSHLSQHRGPVPDEDEIEEARSRAAMIAQILSGRGVAGMSNAALVRAAAEAQRRQSGKGKAPMRSAGKGPGKGKGLPPRPRRPSNASWDDDDDDDESMSSDSGDSDHELLIEAFQEAANMGHDIRGGGQGGGKHHVQRTASDATLNTMVAPAPVPSPATTSAPVPKLAGKMPAKQPRARRNASVSGPATSSGPAASASPAATLSTNLPPLPLPTLPDPTPSPAPPTPAMLYASSLPPLPELVLADASPASPAFNLPPIPKPTSTPLLSHASPALDVVDAKSPAPPASNTALPLAPPPPPPAAPSVPAASTPATALAKKRSHKKKVAPKEGDAVVAGESAPATATAAAAAPGPDGAAAPAKPRPSPYAPAPLAPGTTPPDEAPADNRQTKPPYTYASLIAQAIMGSEAKKMTLHEVYDWIVERWPYFGANQAGWQNSIRHNLTPARGFLKVVRKADEPGKGAFWELDPAQVHNFDGHHFRIKKTEGAAAVAAAASAASAAATKAAKAGAAPSPSPGPAAAPSPAIVAAVEASTAATASAPAKPKTAAASSSAAPAAVKAKGHAKSTSSRPSSASPAPQSAAAQAQLSKPLPIVISALPASFVPPTPPPESTSAAATDELTASLLANPPIVLHEGKLILRPEIFAASLSGARLAELQKMPASAVLPVLQAHVVQHFKDKLRAKGTITAQPAPAKPPKAAAKAPKSSSKAPRTAAAHKKPKTVASSSSTAASSTAAPAPVTAGTKRAREADVDLSASTSSSTKPAKAAKKAAPAPSTSR</sequence>
<dbReference type="FunFam" id="1.10.10.10:FF:000135">
    <property type="entry name" value="forkhead box protein G1"/>
    <property type="match status" value="1"/>
</dbReference>
<feature type="region of interest" description="Disordered" evidence="7">
    <location>
        <begin position="62"/>
        <end position="190"/>
    </location>
</feature>
<evidence type="ECO:0000259" key="8">
    <source>
        <dbReference type="PROSITE" id="PS50006"/>
    </source>
</evidence>
<dbReference type="PROSITE" id="PS50006">
    <property type="entry name" value="FHA_DOMAIN"/>
    <property type="match status" value="1"/>
</dbReference>
<feature type="region of interest" description="Disordered" evidence="7">
    <location>
        <begin position="1"/>
        <end position="36"/>
    </location>
</feature>
<dbReference type="InterPro" id="IPR036390">
    <property type="entry name" value="WH_DNA-bd_sf"/>
</dbReference>
<accession>A0A194S2Z0</accession>
<feature type="compositionally biased region" description="Low complexity" evidence="7">
    <location>
        <begin position="1361"/>
        <end position="1386"/>
    </location>
</feature>
<reference evidence="10 11" key="1">
    <citation type="journal article" date="2015" name="Front. Microbiol.">
        <title>Genome sequence of the plant growth promoting endophytic yeast Rhodotorula graminis WP1.</title>
        <authorList>
            <person name="Firrincieli A."/>
            <person name="Otillar R."/>
            <person name="Salamov A."/>
            <person name="Schmutz J."/>
            <person name="Khan Z."/>
            <person name="Redman R.S."/>
            <person name="Fleck N.D."/>
            <person name="Lindquist E."/>
            <person name="Grigoriev I.V."/>
            <person name="Doty S.L."/>
        </authorList>
    </citation>
    <scope>NUCLEOTIDE SEQUENCE [LARGE SCALE GENOMIC DNA]</scope>
    <source>
        <strain evidence="10 11">WP1</strain>
    </source>
</reference>
<feature type="compositionally biased region" description="Polar residues" evidence="7">
    <location>
        <begin position="813"/>
        <end position="822"/>
    </location>
</feature>
<name>A0A194S2Z0_RHOGW</name>
<dbReference type="InterPro" id="IPR008984">
    <property type="entry name" value="SMAD_FHA_dom_sf"/>
</dbReference>
<dbReference type="PRINTS" id="PR01217">
    <property type="entry name" value="PRICHEXTENSN"/>
</dbReference>
<feature type="region of interest" description="Disordered" evidence="7">
    <location>
        <begin position="923"/>
        <end position="1064"/>
    </location>
</feature>
<feature type="region of interest" description="Disordered" evidence="7">
    <location>
        <begin position="1211"/>
        <end position="1256"/>
    </location>
</feature>
<feature type="compositionally biased region" description="Low complexity" evidence="7">
    <location>
        <begin position="545"/>
        <end position="555"/>
    </location>
</feature>
<dbReference type="InterPro" id="IPR000253">
    <property type="entry name" value="FHA_dom"/>
</dbReference>
<feature type="compositionally biased region" description="Low complexity" evidence="7">
    <location>
        <begin position="1394"/>
        <end position="1414"/>
    </location>
</feature>
<feature type="region of interest" description="Disordered" evidence="7">
    <location>
        <begin position="1359"/>
        <end position="1451"/>
    </location>
</feature>
<feature type="compositionally biased region" description="Pro residues" evidence="7">
    <location>
        <begin position="1035"/>
        <end position="1055"/>
    </location>
</feature>
<feature type="domain" description="Fork-head" evidence="9">
    <location>
        <begin position="1064"/>
        <end position="1158"/>
    </location>
</feature>
<evidence type="ECO:0000256" key="3">
    <source>
        <dbReference type="ARBA" id="ARBA00023125"/>
    </source>
</evidence>
<feature type="domain" description="FHA" evidence="8">
    <location>
        <begin position="412"/>
        <end position="464"/>
    </location>
</feature>
<proteinExistence type="predicted"/>
<dbReference type="GO" id="GO:0043565">
    <property type="term" value="F:sequence-specific DNA binding"/>
    <property type="evidence" value="ECO:0007669"/>
    <property type="project" value="InterPro"/>
</dbReference>
<dbReference type="SUPFAM" id="SSF49879">
    <property type="entry name" value="SMAD/FHA domain"/>
    <property type="match status" value="1"/>
</dbReference>
<dbReference type="OMA" id="WFKRNGR"/>
<dbReference type="Pfam" id="PF00498">
    <property type="entry name" value="FHA"/>
    <property type="match status" value="1"/>
</dbReference>
<feature type="compositionally biased region" description="Acidic residues" evidence="7">
    <location>
        <begin position="763"/>
        <end position="773"/>
    </location>
</feature>
<dbReference type="SUPFAM" id="SSF46785">
    <property type="entry name" value="Winged helix' DNA-binding domain"/>
    <property type="match status" value="1"/>
</dbReference>
<comment type="subcellular location">
    <subcellularLocation>
        <location evidence="1 6">Nucleus</location>
    </subcellularLocation>
</comment>
<evidence type="ECO:0000313" key="10">
    <source>
        <dbReference type="EMBL" id="KPV74894.1"/>
    </source>
</evidence>
<dbReference type="PROSITE" id="PS00658">
    <property type="entry name" value="FORK_HEAD_2"/>
    <property type="match status" value="1"/>
</dbReference>
<feature type="region of interest" description="Disordered" evidence="7">
    <location>
        <begin position="720"/>
        <end position="907"/>
    </location>
</feature>
<feature type="compositionally biased region" description="Polar residues" evidence="7">
    <location>
        <begin position="1"/>
        <end position="15"/>
    </location>
</feature>
<feature type="DNA-binding region" description="Fork-head" evidence="6">
    <location>
        <begin position="1064"/>
        <end position="1158"/>
    </location>
</feature>
<dbReference type="RefSeq" id="XP_018270943.1">
    <property type="nucleotide sequence ID" value="XM_018417022.1"/>
</dbReference>
<dbReference type="EMBL" id="KQ474079">
    <property type="protein sequence ID" value="KPV74894.1"/>
    <property type="molecule type" value="Genomic_DNA"/>
</dbReference>
<feature type="compositionally biased region" description="Pro residues" evidence="7">
    <location>
        <begin position="968"/>
        <end position="978"/>
    </location>
</feature>
<dbReference type="InterPro" id="IPR030456">
    <property type="entry name" value="TF_fork_head_CS_2"/>
</dbReference>
<dbReference type="PANTHER" id="PTHR45881:SF1">
    <property type="entry name" value="FORK HEAD PROTEIN HOMOLOG 2"/>
    <property type="match status" value="1"/>
</dbReference>
<dbReference type="Pfam" id="PF00250">
    <property type="entry name" value="Forkhead"/>
    <property type="match status" value="1"/>
</dbReference>
<dbReference type="STRING" id="578459.A0A194S2Z0"/>
<feature type="region of interest" description="Disordered" evidence="7">
    <location>
        <begin position="508"/>
        <end position="695"/>
    </location>
</feature>
<feature type="compositionally biased region" description="Low complexity" evidence="7">
    <location>
        <begin position="857"/>
        <end position="882"/>
    </location>
</feature>
<dbReference type="GO" id="GO:0005634">
    <property type="term" value="C:nucleus"/>
    <property type="evidence" value="ECO:0007669"/>
    <property type="project" value="UniProtKB-SubCell"/>
</dbReference>
<evidence type="ECO:0000256" key="2">
    <source>
        <dbReference type="ARBA" id="ARBA00023015"/>
    </source>
</evidence>
<protein>
    <recommendedName>
        <fullName evidence="12">Fork-head domain-containing protein</fullName>
    </recommendedName>
</protein>
<dbReference type="GO" id="GO:0006357">
    <property type="term" value="P:regulation of transcription by RNA polymerase II"/>
    <property type="evidence" value="ECO:0007669"/>
    <property type="project" value="UniProtKB-ARBA"/>
</dbReference>
<dbReference type="SMART" id="SM00339">
    <property type="entry name" value="FH"/>
    <property type="match status" value="1"/>
</dbReference>
<organism evidence="10 11">
    <name type="scientific">Rhodotorula graminis (strain WP1)</name>
    <dbReference type="NCBI Taxonomy" id="578459"/>
    <lineage>
        <taxon>Eukaryota</taxon>
        <taxon>Fungi</taxon>
        <taxon>Dikarya</taxon>
        <taxon>Basidiomycota</taxon>
        <taxon>Pucciniomycotina</taxon>
        <taxon>Microbotryomycetes</taxon>
        <taxon>Sporidiobolales</taxon>
        <taxon>Sporidiobolaceae</taxon>
        <taxon>Rhodotorula</taxon>
    </lineage>
</organism>
<dbReference type="Proteomes" id="UP000053890">
    <property type="component" value="Unassembled WGS sequence"/>
</dbReference>
<gene>
    <name evidence="10" type="ORF">RHOBADRAFT_53823</name>
</gene>
<feature type="compositionally biased region" description="Low complexity" evidence="7">
    <location>
        <begin position="979"/>
        <end position="990"/>
    </location>
</feature>
<evidence type="ECO:0000256" key="6">
    <source>
        <dbReference type="PROSITE-ProRule" id="PRU00089"/>
    </source>
</evidence>
<dbReference type="GeneID" id="28977470"/>
<dbReference type="Gene3D" id="1.10.10.10">
    <property type="entry name" value="Winged helix-like DNA-binding domain superfamily/Winged helix DNA-binding domain"/>
    <property type="match status" value="1"/>
</dbReference>
<dbReference type="CDD" id="cd00059">
    <property type="entry name" value="FH_FOX"/>
    <property type="match status" value="1"/>
</dbReference>
<dbReference type="PROSITE" id="PS50039">
    <property type="entry name" value="FORK_HEAD_3"/>
    <property type="match status" value="1"/>
</dbReference>
<keyword evidence="5 6" id="KW-0539">Nucleus</keyword>
<keyword evidence="11" id="KW-1185">Reference proteome</keyword>
<dbReference type="PANTHER" id="PTHR45881">
    <property type="entry name" value="CHECKPOINT SUPPRESSOR 1-LIKE, ISOFORM A-RELATED"/>
    <property type="match status" value="1"/>
</dbReference>
<evidence type="ECO:0000256" key="7">
    <source>
        <dbReference type="SAM" id="MobiDB-lite"/>
    </source>
</evidence>
<feature type="compositionally biased region" description="Basic residues" evidence="7">
    <location>
        <begin position="520"/>
        <end position="541"/>
    </location>
</feature>
<keyword evidence="4" id="KW-0804">Transcription</keyword>
<evidence type="ECO:0000313" key="11">
    <source>
        <dbReference type="Proteomes" id="UP000053890"/>
    </source>
</evidence>
<evidence type="ECO:0000256" key="5">
    <source>
        <dbReference type="ARBA" id="ARBA00023242"/>
    </source>
</evidence>
<evidence type="ECO:0000259" key="9">
    <source>
        <dbReference type="PROSITE" id="PS50039"/>
    </source>
</evidence>
<evidence type="ECO:0000256" key="4">
    <source>
        <dbReference type="ARBA" id="ARBA00023163"/>
    </source>
</evidence>
<feature type="compositionally biased region" description="Pro residues" evidence="7">
    <location>
        <begin position="883"/>
        <end position="902"/>
    </location>
</feature>
<dbReference type="Gene3D" id="2.60.200.20">
    <property type="match status" value="1"/>
</dbReference>
<keyword evidence="2" id="KW-0805">Transcription regulation</keyword>
<dbReference type="PRINTS" id="PR00053">
    <property type="entry name" value="FORKHEAD"/>
</dbReference>
<dbReference type="GO" id="GO:0003700">
    <property type="term" value="F:DNA-binding transcription factor activity"/>
    <property type="evidence" value="ECO:0007669"/>
    <property type="project" value="InterPro"/>
</dbReference>
<dbReference type="OrthoDB" id="5954824at2759"/>
<feature type="compositionally biased region" description="Low complexity" evidence="7">
    <location>
        <begin position="590"/>
        <end position="602"/>
    </location>
</feature>